<gene>
    <name evidence="4" type="primary">Ppp1r27</name>
    <name evidence="4" type="ORF">AK812_SmicGene34493</name>
</gene>
<dbReference type="AlphaFoldDB" id="A0A1Q9CNY0"/>
<dbReference type="SUPFAM" id="SSF48403">
    <property type="entry name" value="Ankyrin repeat"/>
    <property type="match status" value="1"/>
</dbReference>
<dbReference type="Gene3D" id="1.25.40.20">
    <property type="entry name" value="Ankyrin repeat-containing domain"/>
    <property type="match status" value="1"/>
</dbReference>
<dbReference type="OrthoDB" id="448455at2759"/>
<dbReference type="EMBL" id="LSRX01001028">
    <property type="protein sequence ID" value="OLP84624.1"/>
    <property type="molecule type" value="Genomic_DNA"/>
</dbReference>
<evidence type="ECO:0000256" key="3">
    <source>
        <dbReference type="PROSITE-ProRule" id="PRU00023"/>
    </source>
</evidence>
<comment type="caution">
    <text evidence="4">The sequence shown here is derived from an EMBL/GenBank/DDBJ whole genome shotgun (WGS) entry which is preliminary data.</text>
</comment>
<dbReference type="Pfam" id="PF12796">
    <property type="entry name" value="Ank_2"/>
    <property type="match status" value="1"/>
</dbReference>
<protein>
    <submittedName>
        <fullName evidence="4">Protein phosphatase 1 regulatory subunit 27</fullName>
    </submittedName>
</protein>
<dbReference type="SMART" id="SM00248">
    <property type="entry name" value="ANK"/>
    <property type="match status" value="2"/>
</dbReference>
<accession>A0A1Q9CNY0</accession>
<dbReference type="InterPro" id="IPR036770">
    <property type="entry name" value="Ankyrin_rpt-contain_sf"/>
</dbReference>
<evidence type="ECO:0000313" key="5">
    <source>
        <dbReference type="Proteomes" id="UP000186817"/>
    </source>
</evidence>
<evidence type="ECO:0000256" key="2">
    <source>
        <dbReference type="ARBA" id="ARBA00023043"/>
    </source>
</evidence>
<name>A0A1Q9CNY0_SYMMI</name>
<reference evidence="4 5" key="1">
    <citation type="submission" date="2016-02" db="EMBL/GenBank/DDBJ databases">
        <title>Genome analysis of coral dinoflagellate symbionts highlights evolutionary adaptations to a symbiotic lifestyle.</title>
        <authorList>
            <person name="Aranda M."/>
            <person name="Li Y."/>
            <person name="Liew Y.J."/>
            <person name="Baumgarten S."/>
            <person name="Simakov O."/>
            <person name="Wilson M."/>
            <person name="Piel J."/>
            <person name="Ashoor H."/>
            <person name="Bougouffa S."/>
            <person name="Bajic V.B."/>
            <person name="Ryu T."/>
            <person name="Ravasi T."/>
            <person name="Bayer T."/>
            <person name="Micklem G."/>
            <person name="Kim H."/>
            <person name="Bhak J."/>
            <person name="Lajeunesse T.C."/>
            <person name="Voolstra C.R."/>
        </authorList>
    </citation>
    <scope>NUCLEOTIDE SEQUENCE [LARGE SCALE GENOMIC DNA]</scope>
    <source>
        <strain evidence="4 5">CCMP2467</strain>
    </source>
</reference>
<evidence type="ECO:0000256" key="1">
    <source>
        <dbReference type="ARBA" id="ARBA00022737"/>
    </source>
</evidence>
<organism evidence="4 5">
    <name type="scientific">Symbiodinium microadriaticum</name>
    <name type="common">Dinoflagellate</name>
    <name type="synonym">Zooxanthella microadriatica</name>
    <dbReference type="NCBI Taxonomy" id="2951"/>
    <lineage>
        <taxon>Eukaryota</taxon>
        <taxon>Sar</taxon>
        <taxon>Alveolata</taxon>
        <taxon>Dinophyceae</taxon>
        <taxon>Suessiales</taxon>
        <taxon>Symbiodiniaceae</taxon>
        <taxon>Symbiodinium</taxon>
    </lineage>
</organism>
<dbReference type="InterPro" id="IPR002110">
    <property type="entry name" value="Ankyrin_rpt"/>
</dbReference>
<keyword evidence="5" id="KW-1185">Reference proteome</keyword>
<dbReference type="PROSITE" id="PS50088">
    <property type="entry name" value="ANK_REPEAT"/>
    <property type="match status" value="1"/>
</dbReference>
<feature type="repeat" description="ANK" evidence="3">
    <location>
        <begin position="137"/>
        <end position="164"/>
    </location>
</feature>
<dbReference type="PROSITE" id="PS50297">
    <property type="entry name" value="ANK_REP_REGION"/>
    <property type="match status" value="1"/>
</dbReference>
<keyword evidence="2 3" id="KW-0040">ANK repeat</keyword>
<proteinExistence type="predicted"/>
<dbReference type="PANTHER" id="PTHR24171">
    <property type="entry name" value="ANKYRIN REPEAT DOMAIN-CONTAINING PROTEIN 39-RELATED"/>
    <property type="match status" value="1"/>
</dbReference>
<dbReference type="Proteomes" id="UP000186817">
    <property type="component" value="Unassembled WGS sequence"/>
</dbReference>
<evidence type="ECO:0000313" key="4">
    <source>
        <dbReference type="EMBL" id="OLP84624.1"/>
    </source>
</evidence>
<keyword evidence="1" id="KW-0677">Repeat</keyword>
<sequence length="228" mass="24948">MCFCLDHGTLSRATAPEDTRRAELRQKRLQPGGRRHDLAVLALRTVLRHWATTGEVPNRQCCVRLAGVVTATRPQLSRAPQEAFSPSIPGLRLALEKALGVEAQFNRLLHEAVRQQDLEGARQALDLGAEVAGRDAYGWTPLHVAASKGAVDICDLLLASGAKVTDVCFVSVWPGRSFTPIDIVDASQNSRNIHPFREALFHSRPAQPAPCKRQQVLSLLLAARDLEA</sequence>